<comment type="caution">
    <text evidence="1">The sequence shown here is derived from an EMBL/GenBank/DDBJ whole genome shotgun (WGS) entry which is preliminary data.</text>
</comment>
<name>A0A5A9X502_9BACT</name>
<dbReference type="AlphaFoldDB" id="A0A5A9X502"/>
<accession>A0A5A9X502</accession>
<organism evidence="1 2">
    <name type="scientific">Oryzomonas rubra</name>
    <dbReference type="NCBI Taxonomy" id="2509454"/>
    <lineage>
        <taxon>Bacteria</taxon>
        <taxon>Pseudomonadati</taxon>
        <taxon>Thermodesulfobacteriota</taxon>
        <taxon>Desulfuromonadia</taxon>
        <taxon>Geobacterales</taxon>
        <taxon>Geobacteraceae</taxon>
        <taxon>Oryzomonas</taxon>
    </lineage>
</organism>
<dbReference type="RefSeq" id="WP_149309620.1">
    <property type="nucleotide sequence ID" value="NZ_SRSD01000012.1"/>
</dbReference>
<sequence length="156" mass="17575">MTDLDSIEWEQDENGNPRPVVMFEITAHTGHGEINAKYLNAILERIRERDFQGKAAVVAANLLGVDVYMLLFQFRDDGKKSFCLYNLSSGRGWLRLTESGFINFLSYVRSLPPSERRSLPVSGECSCHGVIIERDHNRVCTGCGATVPMDMDVELF</sequence>
<dbReference type="EMBL" id="SRSD01000012">
    <property type="protein sequence ID" value="KAA0888070.1"/>
    <property type="molecule type" value="Genomic_DNA"/>
</dbReference>
<dbReference type="Proteomes" id="UP000324298">
    <property type="component" value="Unassembled WGS sequence"/>
</dbReference>
<proteinExistence type="predicted"/>
<evidence type="ECO:0000313" key="1">
    <source>
        <dbReference type="EMBL" id="KAA0888070.1"/>
    </source>
</evidence>
<evidence type="ECO:0000313" key="2">
    <source>
        <dbReference type="Proteomes" id="UP000324298"/>
    </source>
</evidence>
<gene>
    <name evidence="1" type="ORF">ET418_16860</name>
</gene>
<protein>
    <submittedName>
        <fullName evidence="1">Uncharacterized protein</fullName>
    </submittedName>
</protein>
<keyword evidence="2" id="KW-1185">Reference proteome</keyword>
<reference evidence="1 2" key="1">
    <citation type="submission" date="2019-04" db="EMBL/GenBank/DDBJ databases">
        <title>Geobacter ruber sp. nov., ferric-reducing bacteria isolated from paddy soil.</title>
        <authorList>
            <person name="Xu Z."/>
            <person name="Masuda Y."/>
            <person name="Itoh H."/>
            <person name="Senoo K."/>
        </authorList>
    </citation>
    <scope>NUCLEOTIDE SEQUENCE [LARGE SCALE GENOMIC DNA]</scope>
    <source>
        <strain evidence="1 2">Red88</strain>
    </source>
</reference>